<protein>
    <submittedName>
        <fullName evidence="3">Aminodeoxychorismate/anthranilate synthase component II</fullName>
    </submittedName>
</protein>
<dbReference type="EMBL" id="RYYR01000052">
    <property type="protein sequence ID" value="RUL45648.1"/>
    <property type="molecule type" value="Genomic_DNA"/>
</dbReference>
<dbReference type="GO" id="GO:0005829">
    <property type="term" value="C:cytosol"/>
    <property type="evidence" value="ECO:0007669"/>
    <property type="project" value="TreeGrafter"/>
</dbReference>
<feature type="domain" description="Glutamine amidotransferase" evidence="2">
    <location>
        <begin position="3"/>
        <end position="187"/>
    </location>
</feature>
<dbReference type="Proteomes" id="UP000287910">
    <property type="component" value="Unassembled WGS sequence"/>
</dbReference>
<keyword evidence="1" id="KW-0315">Glutamine amidotransferase</keyword>
<dbReference type="InterPro" id="IPR006221">
    <property type="entry name" value="TrpG/PapA_dom"/>
</dbReference>
<dbReference type="GO" id="GO:0000162">
    <property type="term" value="P:L-tryptophan biosynthetic process"/>
    <property type="evidence" value="ECO:0007669"/>
    <property type="project" value="TreeGrafter"/>
</dbReference>
<reference evidence="3 4" key="1">
    <citation type="submission" date="2018-12" db="EMBL/GenBank/DDBJ databases">
        <title>Lysinibacillus antri sp. nov., isolated from a cave soil.</title>
        <authorList>
            <person name="Narsing Rao M.P."/>
            <person name="Zhang H."/>
            <person name="Dong Z.-Y."/>
            <person name="Niu X.-K."/>
            <person name="Zhang K."/>
            <person name="Fang B.-Z."/>
            <person name="Kang Y.-Q."/>
            <person name="Xiao M."/>
            <person name="Li W.-J."/>
        </authorList>
    </citation>
    <scope>NUCLEOTIDE SEQUENCE [LARGE SCALE GENOMIC DNA]</scope>
    <source>
        <strain evidence="3 4">SYSU K30002</strain>
    </source>
</reference>
<dbReference type="InterPro" id="IPR050472">
    <property type="entry name" value="Anth_synth/Amidotransfase"/>
</dbReference>
<dbReference type="FunFam" id="3.40.50.880:FF:000003">
    <property type="entry name" value="Anthranilate synthase component II"/>
    <property type="match status" value="1"/>
</dbReference>
<evidence type="ECO:0000313" key="4">
    <source>
        <dbReference type="Proteomes" id="UP000287910"/>
    </source>
</evidence>
<dbReference type="AlphaFoldDB" id="A0A432L6P1"/>
<dbReference type="PRINTS" id="PR00097">
    <property type="entry name" value="ANTSNTHASEII"/>
</dbReference>
<dbReference type="RefSeq" id="WP_126660841.1">
    <property type="nucleotide sequence ID" value="NZ_RYYR01000052.1"/>
</dbReference>
<dbReference type="InterPro" id="IPR017926">
    <property type="entry name" value="GATASE"/>
</dbReference>
<dbReference type="InterPro" id="IPR029062">
    <property type="entry name" value="Class_I_gatase-like"/>
</dbReference>
<dbReference type="PRINTS" id="PR00099">
    <property type="entry name" value="CPSGATASE"/>
</dbReference>
<dbReference type="GO" id="GO:0004049">
    <property type="term" value="F:anthranilate synthase activity"/>
    <property type="evidence" value="ECO:0007669"/>
    <property type="project" value="TreeGrafter"/>
</dbReference>
<keyword evidence="4" id="KW-1185">Reference proteome</keyword>
<evidence type="ECO:0000259" key="2">
    <source>
        <dbReference type="Pfam" id="PF00117"/>
    </source>
</evidence>
<dbReference type="SUPFAM" id="SSF52317">
    <property type="entry name" value="Class I glutamine amidotransferase-like"/>
    <property type="match status" value="1"/>
</dbReference>
<evidence type="ECO:0000256" key="1">
    <source>
        <dbReference type="ARBA" id="ARBA00022962"/>
    </source>
</evidence>
<sequence>MILVIDNYDSFTFNLVQYIQQVGGEVIVRRNDQVTLEDIAAMKPDFILLSPGPGNPDDAGVCLDVVKKFYRDIPILGVCLGQQIIAQAFGGVVKKAKQPMHGKVSRIQHDQRYLFSHLPSPLKVTRYHSLVVDEMTLPDCLEISAKSEDGEIMAIRHKEFRVEAVQFHPESILTESGLLMIENFFNKVNEELVITS</sequence>
<gene>
    <name evidence="3" type="ORF">EK386_19465</name>
</gene>
<dbReference type="NCBIfam" id="TIGR00566">
    <property type="entry name" value="trpG_papA"/>
    <property type="match status" value="1"/>
</dbReference>
<dbReference type="PANTHER" id="PTHR43418">
    <property type="entry name" value="MULTIFUNCTIONAL TRYPTOPHAN BIOSYNTHESIS PROTEIN-RELATED"/>
    <property type="match status" value="1"/>
</dbReference>
<dbReference type="CDD" id="cd01743">
    <property type="entry name" value="GATase1_Anthranilate_Synthase"/>
    <property type="match status" value="1"/>
</dbReference>
<comment type="caution">
    <text evidence="3">The sequence shown here is derived from an EMBL/GenBank/DDBJ whole genome shotgun (WGS) entry which is preliminary data.</text>
</comment>
<evidence type="ECO:0000313" key="3">
    <source>
        <dbReference type="EMBL" id="RUL45648.1"/>
    </source>
</evidence>
<dbReference type="Pfam" id="PF00117">
    <property type="entry name" value="GATase"/>
    <property type="match status" value="1"/>
</dbReference>
<dbReference type="Gene3D" id="3.40.50.880">
    <property type="match status" value="1"/>
</dbReference>
<proteinExistence type="predicted"/>
<dbReference type="PANTHER" id="PTHR43418:SF4">
    <property type="entry name" value="MULTIFUNCTIONAL TRYPTOPHAN BIOSYNTHESIS PROTEIN"/>
    <property type="match status" value="1"/>
</dbReference>
<name>A0A432L6P1_9BACI</name>
<organism evidence="3 4">
    <name type="scientific">Lysinibacillus antri</name>
    <dbReference type="NCBI Taxonomy" id="2498145"/>
    <lineage>
        <taxon>Bacteria</taxon>
        <taxon>Bacillati</taxon>
        <taxon>Bacillota</taxon>
        <taxon>Bacilli</taxon>
        <taxon>Bacillales</taxon>
        <taxon>Bacillaceae</taxon>
        <taxon>Lysinibacillus</taxon>
    </lineage>
</organism>
<dbReference type="PROSITE" id="PS51273">
    <property type="entry name" value="GATASE_TYPE_1"/>
    <property type="match status" value="1"/>
</dbReference>
<dbReference type="PRINTS" id="PR00096">
    <property type="entry name" value="GATASE"/>
</dbReference>
<accession>A0A432L6P1</accession>